<dbReference type="CDD" id="cd01347">
    <property type="entry name" value="ligand_gated_channel"/>
    <property type="match status" value="1"/>
</dbReference>
<dbReference type="Gene3D" id="2.170.130.10">
    <property type="entry name" value="TonB-dependent receptor, plug domain"/>
    <property type="match status" value="1"/>
</dbReference>
<dbReference type="InterPro" id="IPR039426">
    <property type="entry name" value="TonB-dep_rcpt-like"/>
</dbReference>
<keyword evidence="12 19" id="KW-0675">Receptor</keyword>
<dbReference type="InterPro" id="IPR000531">
    <property type="entry name" value="Beta-barrel_TonB"/>
</dbReference>
<feature type="signal peptide" evidence="16">
    <location>
        <begin position="1"/>
        <end position="22"/>
    </location>
</feature>
<sequence>MAHPLKPWAATAAALLSTCAQAQPAPPTPAAPALSTAPAAEATLEEVRVQGSAEAEARYDAVTATSATKIEAPLRDIPQTVNVVPQTLMRDQAAQSMQDVLKAVPGIGMSHGDGQRDQVTIRGFSAIADQFVDGLRDDALYFRDLSNIEQVEVLKGPASVLYGRGSSGGLINRITKKPGANLSEVGLTLGSWKQRRGEFDIARAPADSVVSYRLTGALERADSYRDPQFLDRKALAGSVLFKFSADTNLLLQADYLKDSRITDFGVPAYQGRPVNVSPGTYYGAANARQADVSTSEVSSFSATFNHRFNDSLSLRNALRYYDYSLDRSNTLVGSVNEAAQTATLTRGHVERDEHGFFNQTELTQKLQLAGMQHQMLYGLELGRQKKALLNISQAVPGTIDLFKPVLPVVPLQLTAAPGANNDSVFNVASAYVQDLVSLAPQWKLLAGVRYDRFRQETDDLLPANNDLARTDVAWSPRVGVVYQPSATLSYYASYSKSFQPSGETFALAASNAQLAPEMTTSKEVGVKWDVLDGKATATAALFQVERTNIKSVDAVTNKVVPLGVQRTNGLELSLAGSLPYGLQIWSGYAYLLGEMTSSPAKDAGQPVEGKRPTLTPRHSANVWLTKALGNGFGIGGGVNYVGARFANPGNTVTLPGYTTVDAMGYYRMNGVDLQLKLNNILDRRYIVAGHGSSPNLNLPGAPRSVQLVARYRF</sequence>
<comment type="subcellular location">
    <subcellularLocation>
        <location evidence="1 14">Cell outer membrane</location>
        <topology evidence="1 14">Multi-pass membrane protein</topology>
    </subcellularLocation>
</comment>
<keyword evidence="6 14" id="KW-0812">Transmembrane</keyword>
<dbReference type="Pfam" id="PF07715">
    <property type="entry name" value="Plug"/>
    <property type="match status" value="1"/>
</dbReference>
<keyword evidence="7 16" id="KW-0732">Signal</keyword>
<keyword evidence="4 14" id="KW-1134">Transmembrane beta strand</keyword>
<comment type="similarity">
    <text evidence="2 14 15">Belongs to the TonB-dependent receptor family.</text>
</comment>
<name>A0ABR6REA6_9BURK</name>
<keyword evidence="8" id="KW-0408">Iron</keyword>
<dbReference type="Proteomes" id="UP000562492">
    <property type="component" value="Unassembled WGS sequence"/>
</dbReference>
<evidence type="ECO:0000256" key="14">
    <source>
        <dbReference type="PROSITE-ProRule" id="PRU01360"/>
    </source>
</evidence>
<protein>
    <submittedName>
        <fullName evidence="19">Catecholate siderophore receptor</fullName>
    </submittedName>
</protein>
<organism evidence="19 20">
    <name type="scientific">Comamonas odontotermitis</name>
    <dbReference type="NCBI Taxonomy" id="379895"/>
    <lineage>
        <taxon>Bacteria</taxon>
        <taxon>Pseudomonadati</taxon>
        <taxon>Pseudomonadota</taxon>
        <taxon>Betaproteobacteria</taxon>
        <taxon>Burkholderiales</taxon>
        <taxon>Comamonadaceae</taxon>
        <taxon>Comamonas</taxon>
    </lineage>
</organism>
<feature type="domain" description="TonB-dependent receptor-like beta-barrel" evidence="17">
    <location>
        <begin position="243"/>
        <end position="680"/>
    </location>
</feature>
<evidence type="ECO:0000256" key="12">
    <source>
        <dbReference type="ARBA" id="ARBA00023170"/>
    </source>
</evidence>
<dbReference type="SUPFAM" id="SSF56935">
    <property type="entry name" value="Porins"/>
    <property type="match status" value="1"/>
</dbReference>
<dbReference type="Pfam" id="PF00593">
    <property type="entry name" value="TonB_dep_Rec_b-barrel"/>
    <property type="match status" value="1"/>
</dbReference>
<accession>A0ABR6REA6</accession>
<evidence type="ECO:0000256" key="13">
    <source>
        <dbReference type="ARBA" id="ARBA00023237"/>
    </source>
</evidence>
<evidence type="ECO:0000256" key="15">
    <source>
        <dbReference type="RuleBase" id="RU003357"/>
    </source>
</evidence>
<dbReference type="InterPro" id="IPR037066">
    <property type="entry name" value="Plug_dom_sf"/>
</dbReference>
<evidence type="ECO:0000256" key="9">
    <source>
        <dbReference type="ARBA" id="ARBA00023065"/>
    </source>
</evidence>
<keyword evidence="10 15" id="KW-0798">TonB box</keyword>
<evidence type="ECO:0000256" key="1">
    <source>
        <dbReference type="ARBA" id="ARBA00004571"/>
    </source>
</evidence>
<feature type="domain" description="TonB-dependent receptor plug" evidence="18">
    <location>
        <begin position="74"/>
        <end position="169"/>
    </location>
</feature>
<dbReference type="NCBIfam" id="TIGR01783">
    <property type="entry name" value="TonB-siderophor"/>
    <property type="match status" value="1"/>
</dbReference>
<keyword evidence="13 14" id="KW-0998">Cell outer membrane</keyword>
<feature type="chain" id="PRO_5045635511" evidence="16">
    <location>
        <begin position="23"/>
        <end position="713"/>
    </location>
</feature>
<evidence type="ECO:0000256" key="8">
    <source>
        <dbReference type="ARBA" id="ARBA00023004"/>
    </source>
</evidence>
<evidence type="ECO:0000256" key="4">
    <source>
        <dbReference type="ARBA" id="ARBA00022452"/>
    </source>
</evidence>
<evidence type="ECO:0000256" key="2">
    <source>
        <dbReference type="ARBA" id="ARBA00009810"/>
    </source>
</evidence>
<comment type="caution">
    <text evidence="19">The sequence shown here is derived from an EMBL/GenBank/DDBJ whole genome shotgun (WGS) entry which is preliminary data.</text>
</comment>
<proteinExistence type="inferred from homology"/>
<dbReference type="InterPro" id="IPR012910">
    <property type="entry name" value="Plug_dom"/>
</dbReference>
<gene>
    <name evidence="19" type="ORF">HNP33_001547</name>
</gene>
<dbReference type="InterPro" id="IPR036942">
    <property type="entry name" value="Beta-barrel_TonB_sf"/>
</dbReference>
<keyword evidence="9" id="KW-0406">Ion transport</keyword>
<keyword evidence="3 14" id="KW-0813">Transport</keyword>
<evidence type="ECO:0000256" key="11">
    <source>
        <dbReference type="ARBA" id="ARBA00023136"/>
    </source>
</evidence>
<dbReference type="PANTHER" id="PTHR32552">
    <property type="entry name" value="FERRICHROME IRON RECEPTOR-RELATED"/>
    <property type="match status" value="1"/>
</dbReference>
<dbReference type="InterPro" id="IPR010105">
    <property type="entry name" value="TonB_sidphr_rcpt"/>
</dbReference>
<reference evidence="19 20" key="1">
    <citation type="submission" date="2020-08" db="EMBL/GenBank/DDBJ databases">
        <title>Functional genomics of gut bacteria from endangered species of beetles.</title>
        <authorList>
            <person name="Carlos-Shanley C."/>
        </authorList>
    </citation>
    <scope>NUCLEOTIDE SEQUENCE [LARGE SCALE GENOMIC DNA]</scope>
    <source>
        <strain evidence="19 20">S00124</strain>
    </source>
</reference>
<keyword evidence="20" id="KW-1185">Reference proteome</keyword>
<dbReference type="EMBL" id="JACHKZ010000007">
    <property type="protein sequence ID" value="MBB6577491.1"/>
    <property type="molecule type" value="Genomic_DNA"/>
</dbReference>
<keyword evidence="11 14" id="KW-0472">Membrane</keyword>
<evidence type="ECO:0000256" key="7">
    <source>
        <dbReference type="ARBA" id="ARBA00022729"/>
    </source>
</evidence>
<evidence type="ECO:0000256" key="3">
    <source>
        <dbReference type="ARBA" id="ARBA00022448"/>
    </source>
</evidence>
<evidence type="ECO:0000256" key="10">
    <source>
        <dbReference type="ARBA" id="ARBA00023077"/>
    </source>
</evidence>
<dbReference type="PANTHER" id="PTHR32552:SF68">
    <property type="entry name" value="FERRICHROME OUTER MEMBRANE TRANSPORTER_PHAGE RECEPTOR"/>
    <property type="match status" value="1"/>
</dbReference>
<evidence type="ECO:0000256" key="5">
    <source>
        <dbReference type="ARBA" id="ARBA00022496"/>
    </source>
</evidence>
<evidence type="ECO:0000259" key="17">
    <source>
        <dbReference type="Pfam" id="PF00593"/>
    </source>
</evidence>
<dbReference type="PROSITE" id="PS52016">
    <property type="entry name" value="TONB_DEPENDENT_REC_3"/>
    <property type="match status" value="1"/>
</dbReference>
<keyword evidence="5" id="KW-0410">Iron transport</keyword>
<evidence type="ECO:0000313" key="19">
    <source>
        <dbReference type="EMBL" id="MBB6577491.1"/>
    </source>
</evidence>
<dbReference type="Gene3D" id="2.40.170.20">
    <property type="entry name" value="TonB-dependent receptor, beta-barrel domain"/>
    <property type="match status" value="1"/>
</dbReference>
<evidence type="ECO:0000313" key="20">
    <source>
        <dbReference type="Proteomes" id="UP000562492"/>
    </source>
</evidence>
<evidence type="ECO:0000256" key="16">
    <source>
        <dbReference type="SAM" id="SignalP"/>
    </source>
</evidence>
<dbReference type="RefSeq" id="WP_184707001.1">
    <property type="nucleotide sequence ID" value="NZ_JACHKZ010000007.1"/>
</dbReference>
<evidence type="ECO:0000259" key="18">
    <source>
        <dbReference type="Pfam" id="PF07715"/>
    </source>
</evidence>
<evidence type="ECO:0000256" key="6">
    <source>
        <dbReference type="ARBA" id="ARBA00022692"/>
    </source>
</evidence>